<keyword evidence="1" id="KW-1133">Transmembrane helix</keyword>
<feature type="transmembrane region" description="Helical" evidence="1">
    <location>
        <begin position="6"/>
        <end position="23"/>
    </location>
</feature>
<evidence type="ECO:0000313" key="3">
    <source>
        <dbReference type="Proteomes" id="UP000244932"/>
    </source>
</evidence>
<reference evidence="2 3" key="1">
    <citation type="submission" date="2018-03" db="EMBL/GenBank/DDBJ databases">
        <authorList>
            <person name="Keele B.F."/>
        </authorList>
    </citation>
    <scope>NUCLEOTIDE SEQUENCE [LARGE SCALE GENOMIC DNA]</scope>
    <source>
        <strain evidence="2 3">CeCT 8812</strain>
    </source>
</reference>
<sequence>MKGIALIANILAPGVGSMLIGRIGQGLGQITIWGLGLLITLGTLGIGIVIGAPMMIGAWIWAIVTAAGGPDQTINVHVNGSDGGAK</sequence>
<dbReference type="AlphaFoldDB" id="A0A2R8ACI6"/>
<name>A0A2R8ACI6_9RHOB</name>
<dbReference type="RefSeq" id="WP_108782703.1">
    <property type="nucleotide sequence ID" value="NZ_OMKW01000003.1"/>
</dbReference>
<proteinExistence type="predicted"/>
<accession>A0A2R8ACI6</accession>
<evidence type="ECO:0000313" key="2">
    <source>
        <dbReference type="EMBL" id="SPF29973.1"/>
    </source>
</evidence>
<gene>
    <name evidence="2" type="ORF">POI8812_02300</name>
</gene>
<evidence type="ECO:0008006" key="4">
    <source>
        <dbReference type="Google" id="ProtNLM"/>
    </source>
</evidence>
<protein>
    <recommendedName>
        <fullName evidence="4">Major facilitator superfamily (MFS) profile domain-containing protein</fullName>
    </recommendedName>
</protein>
<keyword evidence="3" id="KW-1185">Reference proteome</keyword>
<evidence type="ECO:0000256" key="1">
    <source>
        <dbReference type="SAM" id="Phobius"/>
    </source>
</evidence>
<dbReference type="EMBL" id="OMKW01000003">
    <property type="protein sequence ID" value="SPF29973.1"/>
    <property type="molecule type" value="Genomic_DNA"/>
</dbReference>
<dbReference type="Proteomes" id="UP000244932">
    <property type="component" value="Unassembled WGS sequence"/>
</dbReference>
<organism evidence="2 3">
    <name type="scientific">Pontivivens insulae</name>
    <dbReference type="NCBI Taxonomy" id="1639689"/>
    <lineage>
        <taxon>Bacteria</taxon>
        <taxon>Pseudomonadati</taxon>
        <taxon>Pseudomonadota</taxon>
        <taxon>Alphaproteobacteria</taxon>
        <taxon>Rhodobacterales</taxon>
        <taxon>Paracoccaceae</taxon>
        <taxon>Pontivivens</taxon>
    </lineage>
</organism>
<keyword evidence="1" id="KW-0812">Transmembrane</keyword>
<keyword evidence="1" id="KW-0472">Membrane</keyword>
<feature type="transmembrane region" description="Helical" evidence="1">
    <location>
        <begin position="35"/>
        <end position="62"/>
    </location>
</feature>